<dbReference type="InterPro" id="IPR011043">
    <property type="entry name" value="Gal_Oxase/kelch_b-propeller"/>
</dbReference>
<proteinExistence type="predicted"/>
<evidence type="ECO:0000313" key="3">
    <source>
        <dbReference type="Proteomes" id="UP000199393"/>
    </source>
</evidence>
<evidence type="ECO:0000313" key="2">
    <source>
        <dbReference type="EMBL" id="SBV30806.1"/>
    </source>
</evidence>
<keyword evidence="1" id="KW-0732">Signal</keyword>
<feature type="signal peptide" evidence="1">
    <location>
        <begin position="1"/>
        <end position="29"/>
    </location>
</feature>
<dbReference type="Proteomes" id="UP000199393">
    <property type="component" value="Chromosome I"/>
</dbReference>
<dbReference type="RefSeq" id="WP_091599741.1">
    <property type="nucleotide sequence ID" value="NZ_JBHRWG010000002.1"/>
</dbReference>
<dbReference type="STRING" id="307121.GA0070620_6408"/>
<accession>A0A1C3NDY3</accession>
<dbReference type="AlphaFoldDB" id="A0A1C3NDY3"/>
<dbReference type="OrthoDB" id="3454650at2"/>
<organism evidence="2 3">
    <name type="scientific">Micromonospora krabiensis</name>
    <dbReference type="NCBI Taxonomy" id="307121"/>
    <lineage>
        <taxon>Bacteria</taxon>
        <taxon>Bacillati</taxon>
        <taxon>Actinomycetota</taxon>
        <taxon>Actinomycetes</taxon>
        <taxon>Micromonosporales</taxon>
        <taxon>Micromonosporaceae</taxon>
        <taxon>Micromonospora</taxon>
    </lineage>
</organism>
<reference evidence="3" key="1">
    <citation type="submission" date="2016-06" db="EMBL/GenBank/DDBJ databases">
        <authorList>
            <person name="Varghese N."/>
        </authorList>
    </citation>
    <scope>NUCLEOTIDE SEQUENCE [LARGE SCALE GENOMIC DNA]</scope>
    <source>
        <strain evidence="3">DSM 45344</strain>
    </source>
</reference>
<evidence type="ECO:0000256" key="1">
    <source>
        <dbReference type="SAM" id="SignalP"/>
    </source>
</evidence>
<dbReference type="EMBL" id="LT598496">
    <property type="protein sequence ID" value="SBV30806.1"/>
    <property type="molecule type" value="Genomic_DNA"/>
</dbReference>
<dbReference type="SUPFAM" id="SSF50965">
    <property type="entry name" value="Galactose oxidase, central domain"/>
    <property type="match status" value="1"/>
</dbReference>
<name>A0A1C3NDY3_9ACTN</name>
<keyword evidence="3" id="KW-1185">Reference proteome</keyword>
<sequence>MGVTLRRRWRTVAFGVVLVSLLGSLPAQAAVPKWRVAALPRLELSSRLVDVAATGPDGAWAVGYQGSGYGAPVPPRPYALLRWDGTGWAERVLPDDVGTLSGVSAAGPSDVWTVGQDRQLAPYAARWNGSAWQGYRPLGQETGSTLFDVAAEDGRAVFVGGNAHALVVEWDGQQFTRVTVPGADAWWGTLYGVATAPGGATFAVGSWHVGDAAYPEPMILQRTGSTWRVATLPTVPSARLLGVWARSATDAWAVGTVDYDSAPKPLILHWDGTTWQRVPAPVSAGSLGAVAGDRAGNLWVSGANPVPPYVEYPGSLFLRYTGGRWSVTYGPKVNNADPYLSALTNIPGTSAFWGVGAVWDPAAESTALIERVG</sequence>
<gene>
    <name evidence="2" type="ORF">GA0070620_6408</name>
</gene>
<protein>
    <submittedName>
        <fullName evidence="2">Uncharacterized protein</fullName>
    </submittedName>
</protein>
<feature type="chain" id="PRO_5008678915" evidence="1">
    <location>
        <begin position="30"/>
        <end position="373"/>
    </location>
</feature>